<dbReference type="EMBL" id="CM002295">
    <property type="protein sequence ID" value="ESW14026.1"/>
    <property type="molecule type" value="Genomic_DNA"/>
</dbReference>
<protein>
    <submittedName>
        <fullName evidence="1">Uncharacterized protein</fullName>
    </submittedName>
</protein>
<name>V7BC33_PHAVU</name>
<proteinExistence type="predicted"/>
<evidence type="ECO:0000313" key="2">
    <source>
        <dbReference type="Proteomes" id="UP000000226"/>
    </source>
</evidence>
<dbReference type="Gramene" id="ESW14026">
    <property type="protein sequence ID" value="ESW14026"/>
    <property type="gene ID" value="PHAVU_008G246700g"/>
</dbReference>
<evidence type="ECO:0000313" key="1">
    <source>
        <dbReference type="EMBL" id="ESW14026.1"/>
    </source>
</evidence>
<organism evidence="1 2">
    <name type="scientific">Phaseolus vulgaris</name>
    <name type="common">Kidney bean</name>
    <name type="synonym">French bean</name>
    <dbReference type="NCBI Taxonomy" id="3885"/>
    <lineage>
        <taxon>Eukaryota</taxon>
        <taxon>Viridiplantae</taxon>
        <taxon>Streptophyta</taxon>
        <taxon>Embryophyta</taxon>
        <taxon>Tracheophyta</taxon>
        <taxon>Spermatophyta</taxon>
        <taxon>Magnoliopsida</taxon>
        <taxon>eudicotyledons</taxon>
        <taxon>Gunneridae</taxon>
        <taxon>Pentapetalae</taxon>
        <taxon>rosids</taxon>
        <taxon>fabids</taxon>
        <taxon>Fabales</taxon>
        <taxon>Fabaceae</taxon>
        <taxon>Papilionoideae</taxon>
        <taxon>50 kb inversion clade</taxon>
        <taxon>NPAAA clade</taxon>
        <taxon>indigoferoid/millettioid clade</taxon>
        <taxon>Phaseoleae</taxon>
        <taxon>Phaseolus</taxon>
    </lineage>
</organism>
<dbReference type="STRING" id="3885.V7BC33"/>
<keyword evidence="2" id="KW-1185">Reference proteome</keyword>
<dbReference type="Proteomes" id="UP000000226">
    <property type="component" value="Chromosome 8"/>
</dbReference>
<reference evidence="2" key="1">
    <citation type="journal article" date="2014" name="Nat. Genet.">
        <title>A reference genome for common bean and genome-wide analysis of dual domestications.</title>
        <authorList>
            <person name="Schmutz J."/>
            <person name="McClean P.E."/>
            <person name="Mamidi S."/>
            <person name="Wu G.A."/>
            <person name="Cannon S.B."/>
            <person name="Grimwood J."/>
            <person name="Jenkins J."/>
            <person name="Shu S."/>
            <person name="Song Q."/>
            <person name="Chavarro C."/>
            <person name="Torres-Torres M."/>
            <person name="Geffroy V."/>
            <person name="Moghaddam S.M."/>
            <person name="Gao D."/>
            <person name="Abernathy B."/>
            <person name="Barry K."/>
            <person name="Blair M."/>
            <person name="Brick M.A."/>
            <person name="Chovatia M."/>
            <person name="Gepts P."/>
            <person name="Goodstein D.M."/>
            <person name="Gonzales M."/>
            <person name="Hellsten U."/>
            <person name="Hyten D.L."/>
            <person name="Jia G."/>
            <person name="Kelly J.D."/>
            <person name="Kudrna D."/>
            <person name="Lee R."/>
            <person name="Richard M.M."/>
            <person name="Miklas P.N."/>
            <person name="Osorno J.M."/>
            <person name="Rodrigues J."/>
            <person name="Thareau V."/>
            <person name="Urrea C.A."/>
            <person name="Wang M."/>
            <person name="Yu Y."/>
            <person name="Zhang M."/>
            <person name="Wing R.A."/>
            <person name="Cregan P.B."/>
            <person name="Rokhsar D.S."/>
            <person name="Jackson S.A."/>
        </authorList>
    </citation>
    <scope>NUCLEOTIDE SEQUENCE [LARGE SCALE GENOMIC DNA]</scope>
    <source>
        <strain evidence="2">cv. G19833</strain>
    </source>
</reference>
<accession>V7BC33</accession>
<dbReference type="SMR" id="V7BC33"/>
<sequence>MAMPFMRISIKYQNMIFFLISKSRYDNVGGILKVKLIFTLALKCCKDLPDERPKMAEVAKELEYICSMLLEPDSKGDEYVTSDSSSTIFRDVSGSDIVSGSVPTIKPR</sequence>
<dbReference type="AlphaFoldDB" id="V7BC33"/>
<gene>
    <name evidence="1" type="ORF">PHAVU_008G246700g</name>
</gene>
<dbReference type="OrthoDB" id="1433401at2759"/>